<keyword evidence="11" id="KW-0418">Kinase</keyword>
<dbReference type="SUPFAM" id="SSF52540">
    <property type="entry name" value="P-loop containing nucleoside triphosphate hydrolases"/>
    <property type="match status" value="1"/>
</dbReference>
<feature type="domain" description="Polysaccharide chain length determinant N-terminal" evidence="18">
    <location>
        <begin position="10"/>
        <end position="93"/>
    </location>
</feature>
<dbReference type="PANTHER" id="PTHR32309:SF13">
    <property type="entry name" value="FERRIC ENTEROBACTIN TRANSPORT PROTEIN FEPE"/>
    <property type="match status" value="1"/>
</dbReference>
<dbReference type="InterPro" id="IPR050445">
    <property type="entry name" value="Bact_polysacc_biosynth/exp"/>
</dbReference>
<comment type="similarity">
    <text evidence="2">Belongs to the CpsC/CapA family.</text>
</comment>
<keyword evidence="6" id="KW-1003">Cell membrane</keyword>
<evidence type="ECO:0000256" key="15">
    <source>
        <dbReference type="ARBA" id="ARBA00023137"/>
    </source>
</evidence>
<evidence type="ECO:0000256" key="1">
    <source>
        <dbReference type="ARBA" id="ARBA00004429"/>
    </source>
</evidence>
<evidence type="ECO:0000256" key="9">
    <source>
        <dbReference type="ARBA" id="ARBA00022692"/>
    </source>
</evidence>
<keyword evidence="8" id="KW-0808">Transferase</keyword>
<comment type="similarity">
    <text evidence="3">Belongs to the CpsD/CapB family.</text>
</comment>
<protein>
    <recommendedName>
        <fullName evidence="5">non-specific protein-tyrosine kinase</fullName>
        <ecNumber evidence="5">2.7.10.2</ecNumber>
    </recommendedName>
</protein>
<reference evidence="20 21" key="1">
    <citation type="submission" date="2018-08" db="EMBL/GenBank/DDBJ databases">
        <title>A genome reference for cultivated species of the human gut microbiota.</title>
        <authorList>
            <person name="Zou Y."/>
            <person name="Xue W."/>
            <person name="Luo G."/>
        </authorList>
    </citation>
    <scope>NUCLEOTIDE SEQUENCE [LARGE SCALE GENOMIC DNA]</scope>
    <source>
        <strain evidence="20 21">OM02-6</strain>
    </source>
</reference>
<dbReference type="GO" id="GO:0005524">
    <property type="term" value="F:ATP binding"/>
    <property type="evidence" value="ECO:0007669"/>
    <property type="project" value="UniProtKB-KW"/>
</dbReference>
<evidence type="ECO:0000313" key="21">
    <source>
        <dbReference type="Proteomes" id="UP000261087"/>
    </source>
</evidence>
<evidence type="ECO:0000259" key="19">
    <source>
        <dbReference type="Pfam" id="PF13614"/>
    </source>
</evidence>
<dbReference type="CDD" id="cd05387">
    <property type="entry name" value="BY-kinase"/>
    <property type="match status" value="1"/>
</dbReference>
<dbReference type="InterPro" id="IPR025669">
    <property type="entry name" value="AAA_dom"/>
</dbReference>
<dbReference type="GO" id="GO:0005886">
    <property type="term" value="C:plasma membrane"/>
    <property type="evidence" value="ECO:0007669"/>
    <property type="project" value="UniProtKB-SubCell"/>
</dbReference>
<keyword evidence="12" id="KW-0067">ATP-binding</keyword>
<keyword evidence="13 17" id="KW-1133">Transmembrane helix</keyword>
<evidence type="ECO:0000256" key="11">
    <source>
        <dbReference type="ARBA" id="ARBA00022777"/>
    </source>
</evidence>
<dbReference type="InterPro" id="IPR005702">
    <property type="entry name" value="Wzc-like_C"/>
</dbReference>
<accession>A0A3E5FRL7</accession>
<keyword evidence="9 17" id="KW-0812">Transmembrane</keyword>
<dbReference type="RefSeq" id="WP_117604669.1">
    <property type="nucleotide sequence ID" value="NZ_CATZTT010000013.1"/>
</dbReference>
<gene>
    <name evidence="20" type="ORF">DXB31_03930</name>
</gene>
<name>A0A3E5FRL7_9FIRM</name>
<comment type="caution">
    <text evidence="20">The sequence shown here is derived from an EMBL/GenBank/DDBJ whole genome shotgun (WGS) entry which is preliminary data.</text>
</comment>
<dbReference type="AlphaFoldDB" id="A0A3E5FRL7"/>
<keyword evidence="7" id="KW-0997">Cell inner membrane</keyword>
<feature type="domain" description="AAA" evidence="19">
    <location>
        <begin position="279"/>
        <end position="409"/>
    </location>
</feature>
<evidence type="ECO:0000256" key="17">
    <source>
        <dbReference type="SAM" id="Phobius"/>
    </source>
</evidence>
<dbReference type="InterPro" id="IPR027417">
    <property type="entry name" value="P-loop_NTPase"/>
</dbReference>
<proteinExistence type="inferred from homology"/>
<evidence type="ECO:0000256" key="5">
    <source>
        <dbReference type="ARBA" id="ARBA00011903"/>
    </source>
</evidence>
<comment type="similarity">
    <text evidence="4">Belongs to the etk/wzc family.</text>
</comment>
<evidence type="ECO:0000256" key="6">
    <source>
        <dbReference type="ARBA" id="ARBA00022475"/>
    </source>
</evidence>
<dbReference type="EC" id="2.7.10.2" evidence="5"/>
<dbReference type="Gene3D" id="3.40.50.300">
    <property type="entry name" value="P-loop containing nucleotide triphosphate hydrolases"/>
    <property type="match status" value="1"/>
</dbReference>
<dbReference type="Pfam" id="PF02706">
    <property type="entry name" value="Wzz"/>
    <property type="match status" value="1"/>
</dbReference>
<keyword evidence="15" id="KW-0829">Tyrosine-protein kinase</keyword>
<dbReference type="Proteomes" id="UP000261087">
    <property type="component" value="Unassembled WGS sequence"/>
</dbReference>
<evidence type="ECO:0000256" key="2">
    <source>
        <dbReference type="ARBA" id="ARBA00006683"/>
    </source>
</evidence>
<feature type="transmembrane region" description="Helical" evidence="17">
    <location>
        <begin position="176"/>
        <end position="195"/>
    </location>
</feature>
<dbReference type="EMBL" id="QSVF01000006">
    <property type="protein sequence ID" value="RGO11660.1"/>
    <property type="molecule type" value="Genomic_DNA"/>
</dbReference>
<sequence>MNQDEINLDSINYRGIIRDLLKNWWIIVLIVISLYLAATGIGKLVYIPEYTVSTTLVVNAQGTSDTYTSLAMANEMADIIKEVFQSDVLLELVENEIGKTNQGTITCNQIQETNLLVLNVTSKDPQNAYQFMNSALKHYDEVSDYVFTNATLQVLQEPSIPITPSNSSKLINYRNYIALLGGVAVTGIIICLYLFRHTLKSSKNATKLLDGRVVGVIPYEKKKRDKHLKKLKQSLLISSPIASMNFVEANGRMSSRIEYHLNRYNYQVLLVTGISENEGKSTVAANICLSFVEKNKKVLLIDGDFRKPAQYKIFDKEVLDTNPLQDVITGKTTLKESIYFNKKSNIYELFLYHAIDDPSKLMNAVTLKKIMEQLKEHFDYIVIDCSPVAVSVDAEVWMEVVDSTILVIRQDWTDIRVVNDTVDLIWQSNCNFTGFALNMFIDNDSHHNDYGYSYYDYKTHRHESR</sequence>
<evidence type="ECO:0000259" key="18">
    <source>
        <dbReference type="Pfam" id="PF02706"/>
    </source>
</evidence>
<evidence type="ECO:0000256" key="4">
    <source>
        <dbReference type="ARBA" id="ARBA00008883"/>
    </source>
</evidence>
<dbReference type="InterPro" id="IPR003856">
    <property type="entry name" value="LPS_length_determ_N"/>
</dbReference>
<evidence type="ECO:0000313" key="20">
    <source>
        <dbReference type="EMBL" id="RGO11660.1"/>
    </source>
</evidence>
<comment type="catalytic activity">
    <reaction evidence="16">
        <text>L-tyrosyl-[protein] + ATP = O-phospho-L-tyrosyl-[protein] + ADP + H(+)</text>
        <dbReference type="Rhea" id="RHEA:10596"/>
        <dbReference type="Rhea" id="RHEA-COMP:10136"/>
        <dbReference type="Rhea" id="RHEA-COMP:20101"/>
        <dbReference type="ChEBI" id="CHEBI:15378"/>
        <dbReference type="ChEBI" id="CHEBI:30616"/>
        <dbReference type="ChEBI" id="CHEBI:46858"/>
        <dbReference type="ChEBI" id="CHEBI:61978"/>
        <dbReference type="ChEBI" id="CHEBI:456216"/>
        <dbReference type="EC" id="2.7.10.2"/>
    </reaction>
</comment>
<dbReference type="Pfam" id="PF13614">
    <property type="entry name" value="AAA_31"/>
    <property type="match status" value="1"/>
</dbReference>
<evidence type="ECO:0000256" key="3">
    <source>
        <dbReference type="ARBA" id="ARBA00007316"/>
    </source>
</evidence>
<dbReference type="PANTHER" id="PTHR32309">
    <property type="entry name" value="TYROSINE-PROTEIN KINASE"/>
    <property type="match status" value="1"/>
</dbReference>
<organism evidence="20 21">
    <name type="scientific">Thomasclavelia spiroformis</name>
    <dbReference type="NCBI Taxonomy" id="29348"/>
    <lineage>
        <taxon>Bacteria</taxon>
        <taxon>Bacillati</taxon>
        <taxon>Bacillota</taxon>
        <taxon>Erysipelotrichia</taxon>
        <taxon>Erysipelotrichales</taxon>
        <taxon>Coprobacillaceae</taxon>
        <taxon>Thomasclavelia</taxon>
    </lineage>
</organism>
<evidence type="ECO:0000256" key="14">
    <source>
        <dbReference type="ARBA" id="ARBA00023136"/>
    </source>
</evidence>
<evidence type="ECO:0000256" key="10">
    <source>
        <dbReference type="ARBA" id="ARBA00022741"/>
    </source>
</evidence>
<evidence type="ECO:0000256" key="7">
    <source>
        <dbReference type="ARBA" id="ARBA00022519"/>
    </source>
</evidence>
<keyword evidence="14 17" id="KW-0472">Membrane</keyword>
<evidence type="ECO:0000256" key="13">
    <source>
        <dbReference type="ARBA" id="ARBA00022989"/>
    </source>
</evidence>
<evidence type="ECO:0000256" key="16">
    <source>
        <dbReference type="ARBA" id="ARBA00051245"/>
    </source>
</evidence>
<evidence type="ECO:0000256" key="12">
    <source>
        <dbReference type="ARBA" id="ARBA00022840"/>
    </source>
</evidence>
<keyword evidence="10" id="KW-0547">Nucleotide-binding</keyword>
<dbReference type="NCBIfam" id="TIGR01007">
    <property type="entry name" value="eps_fam"/>
    <property type="match status" value="1"/>
</dbReference>
<feature type="transmembrane region" description="Helical" evidence="17">
    <location>
        <begin position="24"/>
        <end position="46"/>
    </location>
</feature>
<comment type="subcellular location">
    <subcellularLocation>
        <location evidence="1">Cell inner membrane</location>
        <topology evidence="1">Multi-pass membrane protein</topology>
    </subcellularLocation>
</comment>
<evidence type="ECO:0000256" key="8">
    <source>
        <dbReference type="ARBA" id="ARBA00022679"/>
    </source>
</evidence>
<dbReference type="GO" id="GO:0004715">
    <property type="term" value="F:non-membrane spanning protein tyrosine kinase activity"/>
    <property type="evidence" value="ECO:0007669"/>
    <property type="project" value="UniProtKB-EC"/>
</dbReference>